<dbReference type="InterPro" id="IPR025331">
    <property type="entry name" value="TNT"/>
</dbReference>
<evidence type="ECO:0000256" key="1">
    <source>
        <dbReference type="SAM" id="MobiDB-lite"/>
    </source>
</evidence>
<feature type="region of interest" description="Disordered" evidence="1">
    <location>
        <begin position="370"/>
        <end position="405"/>
    </location>
</feature>
<dbReference type="Proteomes" id="UP001141259">
    <property type="component" value="Unassembled WGS sequence"/>
</dbReference>
<accession>A0A9X2VWX3</accession>
<feature type="compositionally biased region" description="Pro residues" evidence="1">
    <location>
        <begin position="382"/>
        <end position="391"/>
    </location>
</feature>
<protein>
    <submittedName>
        <fullName evidence="3">TNT domain-containing protein</fullName>
    </submittedName>
</protein>
<dbReference type="GO" id="GO:0050135">
    <property type="term" value="F:NADP+ nucleosidase activity"/>
    <property type="evidence" value="ECO:0007669"/>
    <property type="project" value="InterPro"/>
</dbReference>
<name>A0A9X2VWX3_9PSEU</name>
<keyword evidence="4" id="KW-1185">Reference proteome</keyword>
<comment type="caution">
    <text evidence="3">The sequence shown here is derived from an EMBL/GenBank/DDBJ whole genome shotgun (WGS) entry which is preliminary data.</text>
</comment>
<feature type="domain" description="TNT" evidence="2">
    <location>
        <begin position="417"/>
        <end position="502"/>
    </location>
</feature>
<organism evidence="3 4">
    <name type="scientific">Umezawaea endophytica</name>
    <dbReference type="NCBI Taxonomy" id="1654476"/>
    <lineage>
        <taxon>Bacteria</taxon>
        <taxon>Bacillati</taxon>
        <taxon>Actinomycetota</taxon>
        <taxon>Actinomycetes</taxon>
        <taxon>Pseudonocardiales</taxon>
        <taxon>Pseudonocardiaceae</taxon>
        <taxon>Umezawaea</taxon>
    </lineage>
</organism>
<dbReference type="Pfam" id="PF14021">
    <property type="entry name" value="TNT"/>
    <property type="match status" value="1"/>
</dbReference>
<evidence type="ECO:0000313" key="3">
    <source>
        <dbReference type="EMBL" id="MCS7483897.1"/>
    </source>
</evidence>
<evidence type="ECO:0000313" key="4">
    <source>
        <dbReference type="Proteomes" id="UP001141259"/>
    </source>
</evidence>
<proteinExistence type="predicted"/>
<dbReference type="RefSeq" id="WP_259629348.1">
    <property type="nucleotide sequence ID" value="NZ_JANYMP010000038.1"/>
</dbReference>
<dbReference type="EMBL" id="JANYMP010000038">
    <property type="protein sequence ID" value="MCS7483897.1"/>
    <property type="molecule type" value="Genomic_DNA"/>
</dbReference>
<gene>
    <name evidence="3" type="ORF">NZH93_44285</name>
</gene>
<dbReference type="PANTHER" id="PTHR42059">
    <property type="entry name" value="TNT DOMAIN-CONTAINING PROTEIN"/>
    <property type="match status" value="1"/>
</dbReference>
<dbReference type="InterPro" id="IPR036170">
    <property type="entry name" value="YezG-like_sf"/>
</dbReference>
<reference evidence="3" key="1">
    <citation type="submission" date="2022-08" db="EMBL/GenBank/DDBJ databases">
        <authorList>
            <person name="Tistechok S."/>
            <person name="Samborskyy M."/>
            <person name="Roman I."/>
        </authorList>
    </citation>
    <scope>NUCLEOTIDE SEQUENCE</scope>
    <source>
        <strain evidence="3">DSM 103496</strain>
    </source>
</reference>
<dbReference type="SUPFAM" id="SSF160424">
    <property type="entry name" value="BH3703-like"/>
    <property type="match status" value="1"/>
</dbReference>
<evidence type="ECO:0000259" key="2">
    <source>
        <dbReference type="Pfam" id="PF14021"/>
    </source>
</evidence>
<sequence length="517" mass="57068">MTSPQPRLSPEEQNAILGSVTTLLVHRLPGDWSQLFLDFRAMGTYVEAPVSVLNIFGQSVEWALPEEALPFFLELRAGMYREGEGTWFSARFHLAHPNVYSIEYNWTEEPAWTHRPAAKHFAEELEMFPRAEVPTWLVETPAEGDRGSVRLYDAPVFDGSDEQGRPIAPRPAVHPQDRDDVLKYLENAPVVLAARGYGPDLLQPDAEPDVPQTFHTDGTWVWSGAVPHYFRKHGVNPVPQLVQHIHDNGYQVPPVDDAAQDAATRIATGEAESQPLPEYRPRQIAEHDRQALAQLQERLNHFGVAPHEYGIVEPKLDALVIEPAPGTENGWQLQFWDANRGPSGRPAVFPNAAAAAQTMLGTLLWSPERDAARAQQAAPAPVAQPAPPTAPVPSQEIQPLPDEPPLSLLRDREPVVIQPGVEVDRFGDENGNLLFAARTMFGNRSLPPDWLNRRYHVYRVQRPIPASKGIAVPWFGQPGGGTGFFLGKSVRDLLADGSLLEVAEATTTPPPPQTSAP</sequence>
<dbReference type="PANTHER" id="PTHR42059:SF1">
    <property type="entry name" value="TNT DOMAIN-CONTAINING PROTEIN"/>
    <property type="match status" value="1"/>
</dbReference>
<dbReference type="InterPro" id="IPR053024">
    <property type="entry name" value="Fungal_surface_NADase"/>
</dbReference>
<dbReference type="AlphaFoldDB" id="A0A9X2VWX3"/>